<feature type="transmembrane region" description="Helical" evidence="1">
    <location>
        <begin position="269"/>
        <end position="292"/>
    </location>
</feature>
<dbReference type="AlphaFoldDB" id="A0A4U3M797"/>
<keyword evidence="3" id="KW-1185">Reference proteome</keyword>
<keyword evidence="1" id="KW-0812">Transmembrane</keyword>
<sequence>MIPGLTSVWLRLEWRRRGRSAVVLALLIAFALGTVLTAVAGARRADSAYDRLAARTLPSTITVLPNQPGFDWDRVRAFPEVEAVTTFVVGGFNVEDPPSFSAGAMPPGDDHVFHGTEVPVVLAGRLYDPAREDEVVVSQAFVDRFGRSAGDRVVLRLGAPDEVGINADSGIPYTGPRIEATIVGVVRSPWYMDIVGDSDGMMLGTPELIRRYPGSFLGADRDGYVNALVRLHGGAAQIEAFKTRLTQLTGRDDIDVWNNADKGNRLKRLIAFEAACLLAFGLAAFGAAVVIIGQAVARYTAAASVDLRALRALGMTPRQAIRAAVTPPLLSAAAGAL</sequence>
<reference evidence="2 3" key="1">
    <citation type="submission" date="2019-04" db="EMBL/GenBank/DDBJ databases">
        <title>Herbidospora sp. NEAU-GS14.nov., a novel actinomycete isolated from soil.</title>
        <authorList>
            <person name="Han L."/>
        </authorList>
    </citation>
    <scope>NUCLEOTIDE SEQUENCE [LARGE SCALE GENOMIC DNA]</scope>
    <source>
        <strain evidence="2 3">NEAU-GS14</strain>
    </source>
</reference>
<evidence type="ECO:0008006" key="4">
    <source>
        <dbReference type="Google" id="ProtNLM"/>
    </source>
</evidence>
<organism evidence="2 3">
    <name type="scientific">Herbidospora galbida</name>
    <dbReference type="NCBI Taxonomy" id="2575442"/>
    <lineage>
        <taxon>Bacteria</taxon>
        <taxon>Bacillati</taxon>
        <taxon>Actinomycetota</taxon>
        <taxon>Actinomycetes</taxon>
        <taxon>Streptosporangiales</taxon>
        <taxon>Streptosporangiaceae</taxon>
        <taxon>Herbidospora</taxon>
    </lineage>
</organism>
<evidence type="ECO:0000256" key="1">
    <source>
        <dbReference type="SAM" id="Phobius"/>
    </source>
</evidence>
<feature type="non-terminal residue" evidence="2">
    <location>
        <position position="337"/>
    </location>
</feature>
<evidence type="ECO:0000313" key="2">
    <source>
        <dbReference type="EMBL" id="TKK83844.1"/>
    </source>
</evidence>
<keyword evidence="1" id="KW-0472">Membrane</keyword>
<protein>
    <recommendedName>
        <fullName evidence="4">ABC transporter permease</fullName>
    </recommendedName>
</protein>
<dbReference type="EMBL" id="SZQA01000040">
    <property type="protein sequence ID" value="TKK83844.1"/>
    <property type="molecule type" value="Genomic_DNA"/>
</dbReference>
<gene>
    <name evidence="2" type="ORF">FDA94_31955</name>
</gene>
<accession>A0A4U3M797</accession>
<evidence type="ECO:0000313" key="3">
    <source>
        <dbReference type="Proteomes" id="UP000308705"/>
    </source>
</evidence>
<keyword evidence="1" id="KW-1133">Transmembrane helix</keyword>
<proteinExistence type="predicted"/>
<dbReference type="RefSeq" id="WP_212735600.1">
    <property type="nucleotide sequence ID" value="NZ_SZQA01000040.1"/>
</dbReference>
<comment type="caution">
    <text evidence="2">The sequence shown here is derived from an EMBL/GenBank/DDBJ whole genome shotgun (WGS) entry which is preliminary data.</text>
</comment>
<dbReference type="Proteomes" id="UP000308705">
    <property type="component" value="Unassembled WGS sequence"/>
</dbReference>
<name>A0A4U3M797_9ACTN</name>